<dbReference type="Pfam" id="PF00856">
    <property type="entry name" value="SET"/>
    <property type="match status" value="1"/>
</dbReference>
<organism evidence="2 3">
    <name type="scientific">Planoprotostelium fungivorum</name>
    <dbReference type="NCBI Taxonomy" id="1890364"/>
    <lineage>
        <taxon>Eukaryota</taxon>
        <taxon>Amoebozoa</taxon>
        <taxon>Evosea</taxon>
        <taxon>Variosea</taxon>
        <taxon>Cavosteliida</taxon>
        <taxon>Cavosteliaceae</taxon>
        <taxon>Planoprotostelium</taxon>
    </lineage>
</organism>
<evidence type="ECO:0000313" key="3">
    <source>
        <dbReference type="Proteomes" id="UP000241769"/>
    </source>
</evidence>
<dbReference type="CDD" id="cd20071">
    <property type="entry name" value="SET_SMYD"/>
    <property type="match status" value="1"/>
</dbReference>
<proteinExistence type="predicted"/>
<keyword evidence="3" id="KW-1185">Reference proteome</keyword>
<gene>
    <name evidence="2" type="ORF">PROFUN_01754</name>
</gene>
<name>A0A2P6MWG6_9EUKA</name>
<dbReference type="EMBL" id="MDYQ01000353">
    <property type="protein sequence ID" value="PRP76038.1"/>
    <property type="molecule type" value="Genomic_DNA"/>
</dbReference>
<protein>
    <recommendedName>
        <fullName evidence="1">SET domain-containing protein</fullName>
    </recommendedName>
</protein>
<accession>A0A2P6MWG6</accession>
<reference evidence="2 3" key="1">
    <citation type="journal article" date="2018" name="Genome Biol. Evol.">
        <title>Multiple Roots of Fruiting Body Formation in Amoebozoa.</title>
        <authorList>
            <person name="Hillmann F."/>
            <person name="Forbes G."/>
            <person name="Novohradska S."/>
            <person name="Ferling I."/>
            <person name="Riege K."/>
            <person name="Groth M."/>
            <person name="Westermann M."/>
            <person name="Marz M."/>
            <person name="Spaller T."/>
            <person name="Winckler T."/>
            <person name="Schaap P."/>
            <person name="Glockner G."/>
        </authorList>
    </citation>
    <scope>NUCLEOTIDE SEQUENCE [LARGE SCALE GENOMIC DNA]</scope>
    <source>
        <strain evidence="2 3">Jena</strain>
    </source>
</reference>
<dbReference type="PANTHER" id="PTHR47332:SF4">
    <property type="entry name" value="SET DOMAIN-CONTAINING PROTEIN 5"/>
    <property type="match status" value="1"/>
</dbReference>
<dbReference type="PROSITE" id="PS50280">
    <property type="entry name" value="SET"/>
    <property type="match status" value="1"/>
</dbReference>
<dbReference type="STRING" id="1890364.A0A2P6MWG6"/>
<dbReference type="InterPro" id="IPR046341">
    <property type="entry name" value="SET_dom_sf"/>
</dbReference>
<dbReference type="InterPro" id="IPR001214">
    <property type="entry name" value="SET_dom"/>
</dbReference>
<dbReference type="InterPro" id="IPR011990">
    <property type="entry name" value="TPR-like_helical_dom_sf"/>
</dbReference>
<sequence>MSDAPAMWSIRDAPGKGLGMFSTRRIDVGEAIFEEEPLVLRYRDEDGVHHTLKGEPNAETAEMIFDWNALPCNTSSTLQGLFVKMSRINHSCVPNVHFSYHLDEGIGTIRALRDIAPDEELFISYCSDFETRDVRREELQRRFLFICHCSLCTADDSTSLIEDAHRRRLLHLLSLIHADDSPSQTSSIVDEALIAISSHMHLNETKEVKERAKLAHAACLICFGGDHPETVGALTASKP</sequence>
<evidence type="ECO:0000313" key="2">
    <source>
        <dbReference type="EMBL" id="PRP76038.1"/>
    </source>
</evidence>
<dbReference type="Proteomes" id="UP000241769">
    <property type="component" value="Unassembled WGS sequence"/>
</dbReference>
<dbReference type="AlphaFoldDB" id="A0A2P6MWG6"/>
<dbReference type="InterPro" id="IPR053185">
    <property type="entry name" value="SET_domain_protein"/>
</dbReference>
<evidence type="ECO:0000259" key="1">
    <source>
        <dbReference type="PROSITE" id="PS50280"/>
    </source>
</evidence>
<dbReference type="SMART" id="SM00317">
    <property type="entry name" value="SET"/>
    <property type="match status" value="1"/>
</dbReference>
<dbReference type="Gene3D" id="2.170.270.10">
    <property type="entry name" value="SET domain"/>
    <property type="match status" value="1"/>
</dbReference>
<dbReference type="InParanoid" id="A0A2P6MWG6"/>
<comment type="caution">
    <text evidence="2">The sequence shown here is derived from an EMBL/GenBank/DDBJ whole genome shotgun (WGS) entry which is preliminary data.</text>
</comment>
<dbReference type="PANTHER" id="PTHR47332">
    <property type="entry name" value="SET DOMAIN-CONTAINING PROTEIN 5"/>
    <property type="match status" value="1"/>
</dbReference>
<feature type="domain" description="SET" evidence="1">
    <location>
        <begin position="6"/>
        <end position="126"/>
    </location>
</feature>
<dbReference type="SUPFAM" id="SSF82199">
    <property type="entry name" value="SET domain"/>
    <property type="match status" value="1"/>
</dbReference>
<dbReference type="Gene3D" id="1.25.40.10">
    <property type="entry name" value="Tetratricopeptide repeat domain"/>
    <property type="match status" value="1"/>
</dbReference>
<dbReference type="OrthoDB" id="265717at2759"/>